<dbReference type="GO" id="GO:0005886">
    <property type="term" value="C:plasma membrane"/>
    <property type="evidence" value="ECO:0007669"/>
    <property type="project" value="UniProtKB-SubCell"/>
</dbReference>
<evidence type="ECO:0000256" key="1">
    <source>
        <dbReference type="ARBA" id="ARBA00004651"/>
    </source>
</evidence>
<evidence type="ECO:0000256" key="7">
    <source>
        <dbReference type="ARBA" id="ARBA00038151"/>
    </source>
</evidence>
<dbReference type="OrthoDB" id="21828at2"/>
<dbReference type="EMBL" id="HE796684">
    <property type="protein sequence ID" value="CCH03522.1"/>
    <property type="molecule type" value="Genomic_DNA"/>
</dbReference>
<keyword evidence="5 10" id="KW-1133">Transmembrane helix</keyword>
<dbReference type="KEGG" id="fae:FAES_pFAES01028"/>
<evidence type="ECO:0000256" key="8">
    <source>
        <dbReference type="ARBA" id="ARBA00039168"/>
    </source>
</evidence>
<keyword evidence="11" id="KW-0614">Plasmid</keyword>
<keyword evidence="6 10" id="KW-0472">Membrane</keyword>
<evidence type="ECO:0000256" key="3">
    <source>
        <dbReference type="ARBA" id="ARBA00022475"/>
    </source>
</evidence>
<dbReference type="GO" id="GO:0022857">
    <property type="term" value="F:transmembrane transporter activity"/>
    <property type="evidence" value="ECO:0007669"/>
    <property type="project" value="InterPro"/>
</dbReference>
<organism evidence="11 12">
    <name type="scientific">Fibrella aestuarina BUZ 2</name>
    <dbReference type="NCBI Taxonomy" id="1166018"/>
    <lineage>
        <taxon>Bacteria</taxon>
        <taxon>Pseudomonadati</taxon>
        <taxon>Bacteroidota</taxon>
        <taxon>Cytophagia</taxon>
        <taxon>Cytophagales</taxon>
        <taxon>Spirosomataceae</taxon>
        <taxon>Fibrella</taxon>
    </lineage>
</organism>
<dbReference type="Proteomes" id="UP000011058">
    <property type="component" value="Plasmid pFAES01"/>
</dbReference>
<geneLocation type="plasmid" evidence="11 12">
    <name>pFAES01</name>
</geneLocation>
<name>I0KHB9_9BACT</name>
<evidence type="ECO:0000256" key="4">
    <source>
        <dbReference type="ARBA" id="ARBA00022692"/>
    </source>
</evidence>
<evidence type="ECO:0000256" key="9">
    <source>
        <dbReference type="RuleBase" id="RU003942"/>
    </source>
</evidence>
<keyword evidence="12" id="KW-1185">Reference proteome</keyword>
<dbReference type="HOGENOM" id="CLU_133067_1_2_10"/>
<keyword evidence="3" id="KW-1003">Cell membrane</keyword>
<dbReference type="SUPFAM" id="SSF103481">
    <property type="entry name" value="Multidrug resistance efflux transporter EmrE"/>
    <property type="match status" value="1"/>
</dbReference>
<keyword evidence="4 9" id="KW-0812">Transmembrane</keyword>
<gene>
    <name evidence="11" type="ORF">FAES_pFAES01028</name>
</gene>
<dbReference type="InterPro" id="IPR037185">
    <property type="entry name" value="EmrE-like"/>
</dbReference>
<feature type="transmembrane region" description="Helical" evidence="10">
    <location>
        <begin position="106"/>
        <end position="125"/>
    </location>
</feature>
<sequence>MKTTALSWLCLLGAAFCEMAWTYSLKFIDLPALKTLRWSTLYRPDGGMAVLLPWIVYIVSGIVNSVLLALAMRTIPTAVAFAVWMASSLIILKMTDVLWLKAGWSMTELFFGLVIIVGIVGLKWAGSAH</sequence>
<dbReference type="AlphaFoldDB" id="I0KHB9"/>
<dbReference type="Gene3D" id="1.10.3730.20">
    <property type="match status" value="1"/>
</dbReference>
<evidence type="ECO:0000256" key="5">
    <source>
        <dbReference type="ARBA" id="ARBA00022989"/>
    </source>
</evidence>
<accession>I0KHB9</accession>
<dbReference type="Pfam" id="PF00893">
    <property type="entry name" value="Multi_Drug_Res"/>
    <property type="match status" value="1"/>
</dbReference>
<dbReference type="PANTHER" id="PTHR30561">
    <property type="entry name" value="SMR FAMILY PROTON-DEPENDENT DRUG EFFLUX TRANSPORTER SUGE"/>
    <property type="match status" value="1"/>
</dbReference>
<feature type="transmembrane region" description="Helical" evidence="10">
    <location>
        <begin position="78"/>
        <end position="100"/>
    </location>
</feature>
<evidence type="ECO:0000313" key="12">
    <source>
        <dbReference type="Proteomes" id="UP000011058"/>
    </source>
</evidence>
<feature type="transmembrane region" description="Helical" evidence="10">
    <location>
        <begin position="48"/>
        <end position="71"/>
    </location>
</feature>
<comment type="subcellular location">
    <subcellularLocation>
        <location evidence="1 9">Cell membrane</location>
        <topology evidence="1 9">Multi-pass membrane protein</topology>
    </subcellularLocation>
</comment>
<reference evidence="11 12" key="1">
    <citation type="journal article" date="2012" name="J. Bacteriol.">
        <title>Genome Sequence of Fibrella aestuarina BUZ 2T, a Filamentous Marine Bacterium.</title>
        <authorList>
            <person name="Filippini M."/>
            <person name="Qi W."/>
            <person name="Blom J."/>
            <person name="Goesmann A."/>
            <person name="Smits T.H."/>
            <person name="Bagheri H.C."/>
        </authorList>
    </citation>
    <scope>NUCLEOTIDE SEQUENCE [LARGE SCALE GENOMIC DNA]</scope>
    <source>
        <strain evidence="12">BUZ 2T</strain>
        <plasmid evidence="11 12">pFAES01</plasmid>
    </source>
</reference>
<evidence type="ECO:0000256" key="6">
    <source>
        <dbReference type="ARBA" id="ARBA00023136"/>
    </source>
</evidence>
<dbReference type="eggNOG" id="COG2076">
    <property type="taxonomic scope" value="Bacteria"/>
</dbReference>
<comment type="similarity">
    <text evidence="7">Belongs to the drug/metabolite transporter (DMT) superfamily. Small multidrug resistance (SMR) (TC 2.A.7.1) family. Gdx/SugE subfamily.</text>
</comment>
<evidence type="ECO:0000256" key="10">
    <source>
        <dbReference type="SAM" id="Phobius"/>
    </source>
</evidence>
<dbReference type="InterPro" id="IPR045324">
    <property type="entry name" value="Small_multidrug_res"/>
</dbReference>
<dbReference type="InterPro" id="IPR000390">
    <property type="entry name" value="Small_drug/metabolite_transptr"/>
</dbReference>
<evidence type="ECO:0000256" key="2">
    <source>
        <dbReference type="ARBA" id="ARBA00022448"/>
    </source>
</evidence>
<proteinExistence type="inferred from homology"/>
<dbReference type="PANTHER" id="PTHR30561:SF0">
    <property type="entry name" value="GUANIDINIUM EXPORTER"/>
    <property type="match status" value="1"/>
</dbReference>
<dbReference type="PATRIC" id="fig|1166018.3.peg.5642"/>
<protein>
    <recommendedName>
        <fullName evidence="8">Guanidinium exporter</fullName>
    </recommendedName>
</protein>
<evidence type="ECO:0000313" key="11">
    <source>
        <dbReference type="EMBL" id="CCH03522.1"/>
    </source>
</evidence>
<dbReference type="RefSeq" id="WP_015056702.1">
    <property type="nucleotide sequence ID" value="NC_019012.1"/>
</dbReference>
<keyword evidence="2" id="KW-0813">Transport</keyword>